<protein>
    <recommendedName>
        <fullName evidence="3">Amidoligase enzyme</fullName>
    </recommendedName>
</protein>
<accession>A0AAN6MWE1</accession>
<keyword evidence="2" id="KW-1185">Reference proteome</keyword>
<organism evidence="1 2">
    <name type="scientific">Diplogelasinospora grovesii</name>
    <dbReference type="NCBI Taxonomy" id="303347"/>
    <lineage>
        <taxon>Eukaryota</taxon>
        <taxon>Fungi</taxon>
        <taxon>Dikarya</taxon>
        <taxon>Ascomycota</taxon>
        <taxon>Pezizomycotina</taxon>
        <taxon>Sordariomycetes</taxon>
        <taxon>Sordariomycetidae</taxon>
        <taxon>Sordariales</taxon>
        <taxon>Diplogelasinosporaceae</taxon>
        <taxon>Diplogelasinospora</taxon>
    </lineage>
</organism>
<name>A0AAN6MWE1_9PEZI</name>
<comment type="caution">
    <text evidence="1">The sequence shown here is derived from an EMBL/GenBank/DDBJ whole genome shotgun (WGS) entry which is preliminary data.</text>
</comment>
<evidence type="ECO:0000313" key="2">
    <source>
        <dbReference type="Proteomes" id="UP001303473"/>
    </source>
</evidence>
<dbReference type="EMBL" id="MU853966">
    <property type="protein sequence ID" value="KAK3934717.1"/>
    <property type="molecule type" value="Genomic_DNA"/>
</dbReference>
<reference evidence="2" key="1">
    <citation type="journal article" date="2023" name="Mol. Phylogenet. Evol.">
        <title>Genome-scale phylogeny and comparative genomics of the fungal order Sordariales.</title>
        <authorList>
            <person name="Hensen N."/>
            <person name="Bonometti L."/>
            <person name="Westerberg I."/>
            <person name="Brannstrom I.O."/>
            <person name="Guillou S."/>
            <person name="Cros-Aarteil S."/>
            <person name="Calhoun S."/>
            <person name="Haridas S."/>
            <person name="Kuo A."/>
            <person name="Mondo S."/>
            <person name="Pangilinan J."/>
            <person name="Riley R."/>
            <person name="LaButti K."/>
            <person name="Andreopoulos B."/>
            <person name="Lipzen A."/>
            <person name="Chen C."/>
            <person name="Yan M."/>
            <person name="Daum C."/>
            <person name="Ng V."/>
            <person name="Clum A."/>
            <person name="Steindorff A."/>
            <person name="Ohm R.A."/>
            <person name="Martin F."/>
            <person name="Silar P."/>
            <person name="Natvig D.O."/>
            <person name="Lalanne C."/>
            <person name="Gautier V."/>
            <person name="Ament-Velasquez S.L."/>
            <person name="Kruys A."/>
            <person name="Hutchinson M.I."/>
            <person name="Powell A.J."/>
            <person name="Barry K."/>
            <person name="Miller A.N."/>
            <person name="Grigoriev I.V."/>
            <person name="Debuchy R."/>
            <person name="Gladieux P."/>
            <person name="Hiltunen Thoren M."/>
            <person name="Johannesson H."/>
        </authorList>
    </citation>
    <scope>NUCLEOTIDE SEQUENCE [LARGE SCALE GENOMIC DNA]</scope>
    <source>
        <strain evidence="2">CBS 340.73</strain>
    </source>
</reference>
<dbReference type="InterPro" id="IPR022025">
    <property type="entry name" value="Amidoligase_2"/>
</dbReference>
<evidence type="ECO:0008006" key="3">
    <source>
        <dbReference type="Google" id="ProtNLM"/>
    </source>
</evidence>
<dbReference type="PANTHER" id="PTHR36847">
    <property type="entry name" value="AMIDOLIGASE ENZYME"/>
    <property type="match status" value="1"/>
</dbReference>
<dbReference type="Proteomes" id="UP001303473">
    <property type="component" value="Unassembled WGS sequence"/>
</dbReference>
<dbReference type="AlphaFoldDB" id="A0AAN6MWE1"/>
<sequence length="221" mass="24529">MEAVSPILDTGAGWADEIDTFWEAMRAVFHMPQRAGVCGSHVHVSRGRNQRFTLAELKTIAYGIVVYEDLVLELLMAYRQDNAYCKPNSEHSTLLQRAAGNRVAIANMISGAATPEALRDIMQNSRYVLWNFDNVAMNKSGTVEFRGGRFLRGEVRTKRWMAFAVAFIHAMLRMNDLANNGLSARSAAALYSEIKRAAQQLGMGEFLPSKVGVLNETLPST</sequence>
<proteinExistence type="predicted"/>
<dbReference type="PANTHER" id="PTHR36847:SF1">
    <property type="entry name" value="AMIDOLIGASE ENZYME"/>
    <property type="match status" value="1"/>
</dbReference>
<evidence type="ECO:0000313" key="1">
    <source>
        <dbReference type="EMBL" id="KAK3934717.1"/>
    </source>
</evidence>
<dbReference type="Pfam" id="PF12224">
    <property type="entry name" value="Amidoligase_2"/>
    <property type="match status" value="1"/>
</dbReference>
<gene>
    <name evidence="1" type="ORF">QBC46DRAFT_399148</name>
</gene>